<evidence type="ECO:0000256" key="11">
    <source>
        <dbReference type="ARBA" id="ARBA00023180"/>
    </source>
</evidence>
<keyword evidence="7 15" id="KW-1133">Transmembrane helix</keyword>
<dbReference type="Gene3D" id="1.10.287.70">
    <property type="match status" value="1"/>
</dbReference>
<feature type="transmembrane region" description="Helical" evidence="15">
    <location>
        <begin position="428"/>
        <end position="447"/>
    </location>
</feature>
<evidence type="ECO:0000256" key="13">
    <source>
        <dbReference type="ARBA" id="ARBA00023303"/>
    </source>
</evidence>
<dbReference type="Pfam" id="PF00060">
    <property type="entry name" value="Lig_chan"/>
    <property type="match status" value="1"/>
</dbReference>
<keyword evidence="12" id="KW-1071">Ligand-gated ion channel</keyword>
<keyword evidence="6" id="KW-0732">Signal</keyword>
<keyword evidence="10" id="KW-0675">Receptor</keyword>
<dbReference type="InterPro" id="IPR019594">
    <property type="entry name" value="Glu/Gly-bd"/>
</dbReference>
<evidence type="ECO:0000313" key="17">
    <source>
        <dbReference type="EMBL" id="SPC80635.1"/>
    </source>
</evidence>
<evidence type="ECO:0000256" key="12">
    <source>
        <dbReference type="ARBA" id="ARBA00023286"/>
    </source>
</evidence>
<gene>
    <name evidence="17" type="ORF">FSB_LOCUS8517</name>
</gene>
<dbReference type="AlphaFoldDB" id="A0A2N9F0K6"/>
<keyword evidence="11" id="KW-0325">Glycoprotein</keyword>
<evidence type="ECO:0000256" key="4">
    <source>
        <dbReference type="ARBA" id="ARBA00022448"/>
    </source>
</evidence>
<evidence type="ECO:0000256" key="6">
    <source>
        <dbReference type="ARBA" id="ARBA00022729"/>
    </source>
</evidence>
<dbReference type="Gene3D" id="3.40.50.2300">
    <property type="match status" value="2"/>
</dbReference>
<evidence type="ECO:0000256" key="3">
    <source>
        <dbReference type="ARBA" id="ARBA00011095"/>
    </source>
</evidence>
<dbReference type="Pfam" id="PF01094">
    <property type="entry name" value="ANF_receptor"/>
    <property type="match status" value="1"/>
</dbReference>
<keyword evidence="8" id="KW-0406">Ion transport</keyword>
<dbReference type="CDD" id="cd13686">
    <property type="entry name" value="GluR_Plant"/>
    <property type="match status" value="1"/>
</dbReference>
<organism evidence="17">
    <name type="scientific">Fagus sylvatica</name>
    <name type="common">Beechnut</name>
    <dbReference type="NCBI Taxonomy" id="28930"/>
    <lineage>
        <taxon>Eukaryota</taxon>
        <taxon>Viridiplantae</taxon>
        <taxon>Streptophyta</taxon>
        <taxon>Embryophyta</taxon>
        <taxon>Tracheophyta</taxon>
        <taxon>Spermatophyta</taxon>
        <taxon>Magnoliopsida</taxon>
        <taxon>eudicotyledons</taxon>
        <taxon>Gunneridae</taxon>
        <taxon>Pentapetalae</taxon>
        <taxon>rosids</taxon>
        <taxon>fabids</taxon>
        <taxon>Fagales</taxon>
        <taxon>Fagaceae</taxon>
        <taxon>Fagus</taxon>
    </lineage>
</organism>
<keyword evidence="13" id="KW-0407">Ion channel</keyword>
<comment type="subcellular location">
    <subcellularLocation>
        <location evidence="1">Membrane</location>
        <topology evidence="1">Multi-pass membrane protein</topology>
    </subcellularLocation>
</comment>
<dbReference type="GO" id="GO:0016020">
    <property type="term" value="C:membrane"/>
    <property type="evidence" value="ECO:0007669"/>
    <property type="project" value="UniProtKB-SubCell"/>
</dbReference>
<evidence type="ECO:0000256" key="9">
    <source>
        <dbReference type="ARBA" id="ARBA00023136"/>
    </source>
</evidence>
<evidence type="ECO:0000256" key="10">
    <source>
        <dbReference type="ARBA" id="ARBA00023170"/>
    </source>
</evidence>
<keyword evidence="5 15" id="KW-0812">Transmembrane</keyword>
<feature type="transmembrane region" description="Helical" evidence="15">
    <location>
        <begin position="369"/>
        <end position="389"/>
    </location>
</feature>
<evidence type="ECO:0000256" key="7">
    <source>
        <dbReference type="ARBA" id="ARBA00022989"/>
    </source>
</evidence>
<dbReference type="InterPro" id="IPR015683">
    <property type="entry name" value="Ionotropic_Glu_rcpt"/>
</dbReference>
<evidence type="ECO:0000259" key="16">
    <source>
        <dbReference type="SMART" id="SM00079"/>
    </source>
</evidence>
<dbReference type="Gene3D" id="3.40.190.10">
    <property type="entry name" value="Periplasmic binding protein-like II"/>
    <property type="match status" value="1"/>
</dbReference>
<dbReference type="FunFam" id="3.40.50.2300:FF:000195">
    <property type="entry name" value="Glutamate receptor"/>
    <property type="match status" value="1"/>
</dbReference>
<dbReference type="SMART" id="SM00079">
    <property type="entry name" value="PBPe"/>
    <property type="match status" value="1"/>
</dbReference>
<dbReference type="InterPro" id="IPR001320">
    <property type="entry name" value="Iontro_rcpt_C"/>
</dbReference>
<comment type="subunit">
    <text evidence="3">May form heteromers.</text>
</comment>
<dbReference type="SUPFAM" id="SSF53822">
    <property type="entry name" value="Periplasmic binding protein-like I"/>
    <property type="match status" value="1"/>
</dbReference>
<dbReference type="Pfam" id="PF10613">
    <property type="entry name" value="Lig_chan-Glu_bd"/>
    <property type="match status" value="1"/>
</dbReference>
<dbReference type="SUPFAM" id="SSF53850">
    <property type="entry name" value="Periplasmic binding protein-like II"/>
    <property type="match status" value="1"/>
</dbReference>
<evidence type="ECO:0000256" key="14">
    <source>
        <dbReference type="ARBA" id="ARBA00049638"/>
    </source>
</evidence>
<dbReference type="FunFam" id="3.40.190.10:FF:000103">
    <property type="entry name" value="Glutamate receptor"/>
    <property type="match status" value="1"/>
</dbReference>
<sequence>MTMQTRVFIVHMSTNLSSRLFTKAKEIGMMSEGYVWIITSGMTNSIRFIESSAHNSMQGVLGVKTYVPNTKELENFTFRWKRKFHQDNPTILNVELNVIGLWAYDAVSALARAVEIVGTTNFGFEKTDASSNLTDLETFGVSLNGPKLREALWGTRFRGLSGEFSLDNGQLQSSTFQIINVNGNGEREIAFWTPENGLVRKLNSTNTSTYSTSRYNLGPIIWPGDSSSVPKGWEIPTNGKKLRIGVPVKDGFREFVKVTHDPSTNTTRPTGYCIEIFDTVMRKLPYAVSYEYIPYAKPNGEIAGTYDEMVYQVYLGNFDAVVGDTTIIANRSNFVDFTLPYTESGVSMIVPIKDSERKNAWVFLKPLTWDLWITSGCFFVFIGFVIWVLEHRINEEFRGPPSHEIGTSLWYSFSTMVFAQRETVVSNLARFVVIVWVFVVLILTQSYTASLASLLTVQQLQPTVTDVNQLIKKWGVCGLPASANGGIAAAIDEIPYMKLLLGKYCSKYTMVESIYKTEWIWAL</sequence>
<dbReference type="InterPro" id="IPR028082">
    <property type="entry name" value="Peripla_BP_I"/>
</dbReference>
<evidence type="ECO:0000256" key="2">
    <source>
        <dbReference type="ARBA" id="ARBA00008685"/>
    </source>
</evidence>
<dbReference type="PANTHER" id="PTHR34836:SF1">
    <property type="entry name" value="OS09G0428600 PROTEIN"/>
    <property type="match status" value="1"/>
</dbReference>
<keyword evidence="9 15" id="KW-0472">Membrane</keyword>
<accession>A0A2N9F0K6</accession>
<reference evidence="17" key="1">
    <citation type="submission" date="2018-02" db="EMBL/GenBank/DDBJ databases">
        <authorList>
            <person name="Cohen D.B."/>
            <person name="Kent A.D."/>
        </authorList>
    </citation>
    <scope>NUCLEOTIDE SEQUENCE</scope>
</reference>
<evidence type="ECO:0000256" key="15">
    <source>
        <dbReference type="SAM" id="Phobius"/>
    </source>
</evidence>
<evidence type="ECO:0000256" key="5">
    <source>
        <dbReference type="ARBA" id="ARBA00022692"/>
    </source>
</evidence>
<keyword evidence="4" id="KW-0813">Transport</keyword>
<comment type="similarity">
    <text evidence="2">Belongs to the glutamate-gated ion channel (TC 1.A.10.1) family.</text>
</comment>
<proteinExistence type="inferred from homology"/>
<feature type="domain" description="Ionotropic glutamate receptor C-terminal" evidence="16">
    <location>
        <begin position="241"/>
        <end position="522"/>
    </location>
</feature>
<protein>
    <recommendedName>
        <fullName evidence="16">Ionotropic glutamate receptor C-terminal domain-containing protein</fullName>
    </recommendedName>
</protein>
<name>A0A2N9F0K6_FAGSY</name>
<dbReference type="PANTHER" id="PTHR34836">
    <property type="entry name" value="OS06G0188250 PROTEIN"/>
    <property type="match status" value="1"/>
</dbReference>
<evidence type="ECO:0000256" key="8">
    <source>
        <dbReference type="ARBA" id="ARBA00023065"/>
    </source>
</evidence>
<dbReference type="GO" id="GO:0015276">
    <property type="term" value="F:ligand-gated monoatomic ion channel activity"/>
    <property type="evidence" value="ECO:0007669"/>
    <property type="project" value="InterPro"/>
</dbReference>
<comment type="function">
    <text evidence="14">Glutamate-gated receptor that probably acts as a non-selective cation channel. May be involved in light-signal transduction and calcium homeostasis via the regulation of calcium influx into cells.</text>
</comment>
<dbReference type="EMBL" id="OIVN01000461">
    <property type="protein sequence ID" value="SPC80635.1"/>
    <property type="molecule type" value="Genomic_DNA"/>
</dbReference>
<dbReference type="FunFam" id="1.10.287.70:FF:000037">
    <property type="entry name" value="Glutamate receptor"/>
    <property type="match status" value="1"/>
</dbReference>
<evidence type="ECO:0000256" key="1">
    <source>
        <dbReference type="ARBA" id="ARBA00004141"/>
    </source>
</evidence>
<dbReference type="InterPro" id="IPR001828">
    <property type="entry name" value="ANF_lig-bd_rcpt"/>
</dbReference>